<dbReference type="SUPFAM" id="SSF52540">
    <property type="entry name" value="P-loop containing nucleoside triphosphate hydrolases"/>
    <property type="match status" value="1"/>
</dbReference>
<keyword evidence="5" id="KW-0547">Nucleotide-binding</keyword>
<dbReference type="RefSeq" id="WP_155322667.1">
    <property type="nucleotide sequence ID" value="NZ_AP021876.1"/>
</dbReference>
<dbReference type="Gene3D" id="1.10.3210.30">
    <property type="match status" value="1"/>
</dbReference>
<evidence type="ECO:0000256" key="5">
    <source>
        <dbReference type="ARBA" id="ARBA00022741"/>
    </source>
</evidence>
<keyword evidence="4" id="KW-0479">Metal-binding</keyword>
<dbReference type="EMBL" id="AP021876">
    <property type="protein sequence ID" value="BBO82130.1"/>
    <property type="molecule type" value="Genomic_DNA"/>
</dbReference>
<keyword evidence="7" id="KW-0347">Helicase</keyword>
<dbReference type="Pfam" id="PF00270">
    <property type="entry name" value="DEAD"/>
    <property type="match status" value="1"/>
</dbReference>
<feature type="domain" description="Helicase ATP-binding" evidence="10">
    <location>
        <begin position="266"/>
        <end position="450"/>
    </location>
</feature>
<keyword evidence="9" id="KW-0051">Antiviral defense</keyword>
<evidence type="ECO:0000256" key="9">
    <source>
        <dbReference type="ARBA" id="ARBA00023118"/>
    </source>
</evidence>
<dbReference type="InterPro" id="IPR011545">
    <property type="entry name" value="DEAD/DEAH_box_helicase_dom"/>
</dbReference>
<dbReference type="AlphaFoldDB" id="A0A5K7ZQP3"/>
<evidence type="ECO:0000313" key="13">
    <source>
        <dbReference type="Proteomes" id="UP000425960"/>
    </source>
</evidence>
<dbReference type="InterPro" id="IPR038257">
    <property type="entry name" value="CRISPR-assoc_Cas3_HD_sf"/>
</dbReference>
<comment type="similarity">
    <text evidence="2">In the central section; belongs to the CRISPR-associated helicase Cas3 family.</text>
</comment>
<dbReference type="SMART" id="SM00487">
    <property type="entry name" value="DEXDc"/>
    <property type="match status" value="1"/>
</dbReference>
<keyword evidence="8" id="KW-0067">ATP-binding</keyword>
<evidence type="ECO:0000256" key="3">
    <source>
        <dbReference type="ARBA" id="ARBA00022722"/>
    </source>
</evidence>
<dbReference type="InterPro" id="IPR001650">
    <property type="entry name" value="Helicase_C-like"/>
</dbReference>
<dbReference type="GO" id="GO:0046872">
    <property type="term" value="F:metal ion binding"/>
    <property type="evidence" value="ECO:0007669"/>
    <property type="project" value="UniProtKB-KW"/>
</dbReference>
<accession>A0A5K7ZQP3</accession>
<sequence>MVMIQSHQYPYKSLKQHVGEVHKASMAILGSHSEDVRKQVDDCMNYTIQFHDLGKAIPEFQKYIKNPQQYSNQKKYKAHTPVSLILWLLYAQKNHIPNNIILLVSATVWKHHGDFPSLNTMLNESLYEYEDDYKISKYPINQVIHELTIELSNPFEADEFDIQNLIDDTFFENWQIEKAAGYKIKGLLLFSILLEADRTFLALSEYHLKQKLNPMKPITISPEIVDGFLSQKSKSKKQNIKLNRLRTDLRYAIINDSDDIPNIESVTLPTGLGKTMVAAHWALKHRNQAKIARKVIIVLPYLSIIDQTVKEYQNLLEKFDPSSLILEAHSIADRKYVEDSNENQNNKFNDAIDFLADTWSADFVITTFDQFLYTLLSSKNSHLLRFHNLADALIIIDEIQALPSKLWEPLSVALLAISKTINSKVLVMSATQPEFLQARELVSSPDIIFNRQCRYQLLLKHISPINLKTFINDCIRRIDDEDWHLKRVMIVLNTRKSARTVLDSLEGKISCNIFFLSADVTPKERLATILKIKENKPCLVITTQCIEAGVDIDMDFAIRDFAPLDSIVQCAGRCNRNGLKNRADIDIVSLTNENGKKYAGFIYDKTLLEKTSMILTGRSSIHEEDIYQVMKKYFQEIRNSKDTGKIIAGRWAFWRDELNIKKLLRNESAKYCFIVTSQDQPKNDELPLKDSILSAIKTESIWDRKRKIRSLQSRISELTICVWANSNIIPEEIAEPIGCYYLLKDGYYIPGKGINIEDNNVSCKFF</sequence>
<dbReference type="CDD" id="cd09641">
    <property type="entry name" value="Cas3''_I"/>
    <property type="match status" value="1"/>
</dbReference>
<dbReference type="InterPro" id="IPR054712">
    <property type="entry name" value="Cas3-like_dom"/>
</dbReference>
<dbReference type="SMART" id="SM00490">
    <property type="entry name" value="HELICc"/>
    <property type="match status" value="1"/>
</dbReference>
<keyword evidence="6" id="KW-0378">Hydrolase</keyword>
<evidence type="ECO:0000259" key="11">
    <source>
        <dbReference type="PROSITE" id="PS51643"/>
    </source>
</evidence>
<dbReference type="PROSITE" id="PS51643">
    <property type="entry name" value="HD_CAS3"/>
    <property type="match status" value="1"/>
</dbReference>
<dbReference type="PANTHER" id="PTHR47963:SF9">
    <property type="entry name" value="CRISPR-ASSOCIATED ENDONUCLEASE_HELICASE CAS3"/>
    <property type="match status" value="1"/>
</dbReference>
<dbReference type="InterPro" id="IPR050547">
    <property type="entry name" value="DEAD_box_RNA_helicases"/>
</dbReference>
<feature type="domain" description="HD Cas3-type" evidence="11">
    <location>
        <begin position="7"/>
        <end position="199"/>
    </location>
</feature>
<evidence type="ECO:0000259" key="10">
    <source>
        <dbReference type="PROSITE" id="PS51192"/>
    </source>
</evidence>
<dbReference type="KEGG" id="dov:DSCO28_26960"/>
<dbReference type="InterPro" id="IPR006483">
    <property type="entry name" value="CRISPR-assoc_Cas3_HD"/>
</dbReference>
<proteinExistence type="inferred from homology"/>
<comment type="similarity">
    <text evidence="1">In the N-terminal section; belongs to the CRISPR-associated nuclease Cas3-HD family.</text>
</comment>
<evidence type="ECO:0000256" key="2">
    <source>
        <dbReference type="ARBA" id="ARBA00009046"/>
    </source>
</evidence>
<keyword evidence="3" id="KW-0540">Nuclease</keyword>
<dbReference type="Proteomes" id="UP000425960">
    <property type="component" value="Chromosome"/>
</dbReference>
<dbReference type="GO" id="GO:0016787">
    <property type="term" value="F:hydrolase activity"/>
    <property type="evidence" value="ECO:0007669"/>
    <property type="project" value="UniProtKB-KW"/>
</dbReference>
<dbReference type="CDD" id="cd17930">
    <property type="entry name" value="DEXHc_cas3"/>
    <property type="match status" value="1"/>
</dbReference>
<gene>
    <name evidence="12" type="ORF">DSCO28_26960</name>
</gene>
<evidence type="ECO:0000256" key="4">
    <source>
        <dbReference type="ARBA" id="ARBA00022723"/>
    </source>
</evidence>
<evidence type="ECO:0000256" key="8">
    <source>
        <dbReference type="ARBA" id="ARBA00022840"/>
    </source>
</evidence>
<dbReference type="Pfam" id="PF18019">
    <property type="entry name" value="Cas3_HD"/>
    <property type="match status" value="1"/>
</dbReference>
<dbReference type="NCBIfam" id="TIGR01596">
    <property type="entry name" value="cas3_HD"/>
    <property type="match status" value="1"/>
</dbReference>
<evidence type="ECO:0000256" key="6">
    <source>
        <dbReference type="ARBA" id="ARBA00022801"/>
    </source>
</evidence>
<keyword evidence="12" id="KW-0255">Endonuclease</keyword>
<dbReference type="InterPro" id="IPR006474">
    <property type="entry name" value="Helicase_Cas3_CRISPR-ass_core"/>
</dbReference>
<dbReference type="InterPro" id="IPR014001">
    <property type="entry name" value="Helicase_ATP-bd"/>
</dbReference>
<dbReference type="GO" id="GO:0005524">
    <property type="term" value="F:ATP binding"/>
    <property type="evidence" value="ECO:0007669"/>
    <property type="project" value="UniProtKB-KW"/>
</dbReference>
<dbReference type="PANTHER" id="PTHR47963">
    <property type="entry name" value="DEAD-BOX ATP-DEPENDENT RNA HELICASE 47, MITOCHONDRIAL"/>
    <property type="match status" value="1"/>
</dbReference>
<evidence type="ECO:0000256" key="1">
    <source>
        <dbReference type="ARBA" id="ARBA00006847"/>
    </source>
</evidence>
<name>A0A5K7ZQP3_9BACT</name>
<protein>
    <submittedName>
        <fullName evidence="12">CRISPR-associated helicase/endonuclease Cas3</fullName>
    </submittedName>
</protein>
<dbReference type="GO" id="GO:0004519">
    <property type="term" value="F:endonuclease activity"/>
    <property type="evidence" value="ECO:0007669"/>
    <property type="project" value="UniProtKB-KW"/>
</dbReference>
<evidence type="ECO:0000313" key="12">
    <source>
        <dbReference type="EMBL" id="BBO82130.1"/>
    </source>
</evidence>
<reference evidence="12 13" key="1">
    <citation type="submission" date="2019-11" db="EMBL/GenBank/DDBJ databases">
        <title>Comparative genomics of hydrocarbon-degrading Desulfosarcina strains.</title>
        <authorList>
            <person name="Watanabe M."/>
            <person name="Kojima H."/>
            <person name="Fukui M."/>
        </authorList>
    </citation>
    <scope>NUCLEOTIDE SEQUENCE [LARGE SCALE GENOMIC DNA]</scope>
    <source>
        <strain evidence="12 13">28bB2T</strain>
    </source>
</reference>
<dbReference type="GO" id="GO:0003724">
    <property type="term" value="F:RNA helicase activity"/>
    <property type="evidence" value="ECO:0007669"/>
    <property type="project" value="TreeGrafter"/>
</dbReference>
<dbReference type="InterPro" id="IPR027417">
    <property type="entry name" value="P-loop_NTPase"/>
</dbReference>
<dbReference type="GO" id="GO:0051607">
    <property type="term" value="P:defense response to virus"/>
    <property type="evidence" value="ECO:0007669"/>
    <property type="project" value="UniProtKB-KW"/>
</dbReference>
<organism evidence="12 13">
    <name type="scientific">Desulfosarcina ovata subsp. sediminis</name>
    <dbReference type="NCBI Taxonomy" id="885957"/>
    <lineage>
        <taxon>Bacteria</taxon>
        <taxon>Pseudomonadati</taxon>
        <taxon>Thermodesulfobacteriota</taxon>
        <taxon>Desulfobacteria</taxon>
        <taxon>Desulfobacterales</taxon>
        <taxon>Desulfosarcinaceae</taxon>
        <taxon>Desulfosarcina</taxon>
    </lineage>
</organism>
<dbReference type="GO" id="GO:0003723">
    <property type="term" value="F:RNA binding"/>
    <property type="evidence" value="ECO:0007669"/>
    <property type="project" value="TreeGrafter"/>
</dbReference>
<dbReference type="PROSITE" id="PS51192">
    <property type="entry name" value="HELICASE_ATP_BIND_1"/>
    <property type="match status" value="1"/>
</dbReference>
<dbReference type="Pfam" id="PF22590">
    <property type="entry name" value="Cas3-like_C_2"/>
    <property type="match status" value="1"/>
</dbReference>
<dbReference type="NCBIfam" id="TIGR01587">
    <property type="entry name" value="cas3_core"/>
    <property type="match status" value="1"/>
</dbReference>
<evidence type="ECO:0000256" key="7">
    <source>
        <dbReference type="ARBA" id="ARBA00022806"/>
    </source>
</evidence>
<dbReference type="Gene3D" id="3.40.50.300">
    <property type="entry name" value="P-loop containing nucleotide triphosphate hydrolases"/>
    <property type="match status" value="2"/>
</dbReference>